<sequence length="121" mass="13653">PIFGSSLTRFERGKGYFRIVRKDVVPGFLKFFNSFLAAFNSAFNSLTIALRFLALDLELGFEEKDDIRKDYGDGAIEEDCEDNAVGEEDFEDDAMKEEDFEDDAVGEKDYGDDAIVGKKHS</sequence>
<feature type="compositionally biased region" description="Acidic residues" evidence="1">
    <location>
        <begin position="78"/>
        <end position="104"/>
    </location>
</feature>
<name>A0A9N8W918_9GLOM</name>
<protein>
    <submittedName>
        <fullName evidence="2">2755_t:CDS:1</fullName>
    </submittedName>
</protein>
<comment type="caution">
    <text evidence="2">The sequence shown here is derived from an EMBL/GenBank/DDBJ whole genome shotgun (WGS) entry which is preliminary data.</text>
</comment>
<dbReference type="Proteomes" id="UP000789405">
    <property type="component" value="Unassembled WGS sequence"/>
</dbReference>
<keyword evidence="3" id="KW-1185">Reference proteome</keyword>
<dbReference type="EMBL" id="CAJVPY010000583">
    <property type="protein sequence ID" value="CAG8481527.1"/>
    <property type="molecule type" value="Genomic_DNA"/>
</dbReference>
<accession>A0A9N8W918</accession>
<dbReference type="AlphaFoldDB" id="A0A9N8W918"/>
<organism evidence="2 3">
    <name type="scientific">Dentiscutata erythropus</name>
    <dbReference type="NCBI Taxonomy" id="1348616"/>
    <lineage>
        <taxon>Eukaryota</taxon>
        <taxon>Fungi</taxon>
        <taxon>Fungi incertae sedis</taxon>
        <taxon>Mucoromycota</taxon>
        <taxon>Glomeromycotina</taxon>
        <taxon>Glomeromycetes</taxon>
        <taxon>Diversisporales</taxon>
        <taxon>Gigasporaceae</taxon>
        <taxon>Dentiscutata</taxon>
    </lineage>
</organism>
<evidence type="ECO:0000313" key="3">
    <source>
        <dbReference type="Proteomes" id="UP000789405"/>
    </source>
</evidence>
<gene>
    <name evidence="2" type="ORF">DERYTH_LOCUS1949</name>
</gene>
<proteinExistence type="predicted"/>
<evidence type="ECO:0000313" key="2">
    <source>
        <dbReference type="EMBL" id="CAG8481527.1"/>
    </source>
</evidence>
<evidence type="ECO:0000256" key="1">
    <source>
        <dbReference type="SAM" id="MobiDB-lite"/>
    </source>
</evidence>
<feature type="non-terminal residue" evidence="2">
    <location>
        <position position="121"/>
    </location>
</feature>
<feature type="region of interest" description="Disordered" evidence="1">
    <location>
        <begin position="78"/>
        <end position="121"/>
    </location>
</feature>
<reference evidence="2" key="1">
    <citation type="submission" date="2021-06" db="EMBL/GenBank/DDBJ databases">
        <authorList>
            <person name="Kallberg Y."/>
            <person name="Tangrot J."/>
            <person name="Rosling A."/>
        </authorList>
    </citation>
    <scope>NUCLEOTIDE SEQUENCE</scope>
    <source>
        <strain evidence="2">MA453B</strain>
    </source>
</reference>